<feature type="region of interest" description="Disordered" evidence="3">
    <location>
        <begin position="59"/>
        <end position="107"/>
    </location>
</feature>
<dbReference type="KEGG" id="apln:108745208"/>
<dbReference type="Proteomes" id="UP000192223">
    <property type="component" value="Unplaced"/>
</dbReference>
<dbReference type="Pfam" id="PF01344">
    <property type="entry name" value="Kelch_1"/>
    <property type="match status" value="4"/>
</dbReference>
<evidence type="ECO:0000256" key="4">
    <source>
        <dbReference type="SAM" id="Phobius"/>
    </source>
</evidence>
<gene>
    <name evidence="7" type="primary">LOC108745208</name>
</gene>
<feature type="region of interest" description="Disordered" evidence="3">
    <location>
        <begin position="1"/>
        <end position="20"/>
    </location>
</feature>
<dbReference type="SUPFAM" id="SSF117281">
    <property type="entry name" value="Kelch motif"/>
    <property type="match status" value="1"/>
</dbReference>
<dbReference type="GeneID" id="108745208"/>
<proteinExistence type="predicted"/>
<evidence type="ECO:0000313" key="6">
    <source>
        <dbReference type="Proteomes" id="UP000192223"/>
    </source>
</evidence>
<evidence type="ECO:0000256" key="3">
    <source>
        <dbReference type="SAM" id="MobiDB-lite"/>
    </source>
</evidence>
<dbReference type="InterPro" id="IPR011705">
    <property type="entry name" value="BACK"/>
</dbReference>
<feature type="compositionally biased region" description="Acidic residues" evidence="3">
    <location>
        <begin position="80"/>
        <end position="89"/>
    </location>
</feature>
<dbReference type="OrthoDB" id="6350321at2759"/>
<feature type="transmembrane region" description="Helical" evidence="4">
    <location>
        <begin position="1089"/>
        <end position="1109"/>
    </location>
</feature>
<keyword evidence="1" id="KW-0880">Kelch repeat</keyword>
<dbReference type="InterPro" id="IPR015915">
    <property type="entry name" value="Kelch-typ_b-propeller"/>
</dbReference>
<dbReference type="CDD" id="cd14733">
    <property type="entry name" value="BACK"/>
    <property type="match status" value="1"/>
</dbReference>
<dbReference type="Pfam" id="PF00612">
    <property type="entry name" value="IQ"/>
    <property type="match status" value="1"/>
</dbReference>
<keyword evidence="4" id="KW-0812">Transmembrane</keyword>
<name>A0A7F5RMS1_AGRPL</name>
<protein>
    <submittedName>
        <fullName evidence="7">Uncharacterized protein LOC108745208 isoform X1</fullName>
    </submittedName>
</protein>
<dbReference type="Gene3D" id="1.25.40.420">
    <property type="match status" value="1"/>
</dbReference>
<accession>A0A7F5RMS1</accession>
<evidence type="ECO:0000256" key="2">
    <source>
        <dbReference type="ARBA" id="ARBA00022737"/>
    </source>
</evidence>
<evidence type="ECO:0000259" key="5">
    <source>
        <dbReference type="PROSITE" id="PS50097"/>
    </source>
</evidence>
<reference evidence="7" key="1">
    <citation type="submission" date="2025-08" db="UniProtKB">
        <authorList>
            <consortium name="RefSeq"/>
        </authorList>
    </citation>
    <scope>IDENTIFICATION</scope>
    <source>
        <tissue evidence="7">Entire body</tissue>
    </source>
</reference>
<keyword evidence="4" id="KW-0472">Membrane</keyword>
<dbReference type="Pfam" id="PF00651">
    <property type="entry name" value="BTB"/>
    <property type="match status" value="1"/>
</dbReference>
<evidence type="ECO:0000313" key="7">
    <source>
        <dbReference type="RefSeq" id="XP_025837328.1"/>
    </source>
</evidence>
<dbReference type="SMART" id="SM00875">
    <property type="entry name" value="BACK"/>
    <property type="match status" value="1"/>
</dbReference>
<dbReference type="PANTHER" id="PTHR22667">
    <property type="entry name" value="AT01380P-RELATED"/>
    <property type="match status" value="1"/>
</dbReference>
<feature type="transmembrane region" description="Helical" evidence="4">
    <location>
        <begin position="1055"/>
        <end position="1077"/>
    </location>
</feature>
<dbReference type="Gene3D" id="3.30.710.10">
    <property type="entry name" value="Potassium Channel Kv1.1, Chain A"/>
    <property type="match status" value="1"/>
</dbReference>
<feature type="region of interest" description="Disordered" evidence="3">
    <location>
        <begin position="221"/>
        <end position="240"/>
    </location>
</feature>
<feature type="domain" description="BTB" evidence="5">
    <location>
        <begin position="333"/>
        <end position="395"/>
    </location>
</feature>
<keyword evidence="2" id="KW-0677">Repeat</keyword>
<dbReference type="InterPro" id="IPR006652">
    <property type="entry name" value="Kelch_1"/>
</dbReference>
<evidence type="ECO:0000256" key="1">
    <source>
        <dbReference type="ARBA" id="ARBA00022441"/>
    </source>
</evidence>
<dbReference type="SUPFAM" id="SSF54695">
    <property type="entry name" value="POZ domain"/>
    <property type="match status" value="1"/>
</dbReference>
<organism evidence="6 7">
    <name type="scientific">Agrilus planipennis</name>
    <name type="common">Emerald ash borer</name>
    <name type="synonym">Agrilus marcopoli</name>
    <dbReference type="NCBI Taxonomy" id="224129"/>
    <lineage>
        <taxon>Eukaryota</taxon>
        <taxon>Metazoa</taxon>
        <taxon>Ecdysozoa</taxon>
        <taxon>Arthropoda</taxon>
        <taxon>Hexapoda</taxon>
        <taxon>Insecta</taxon>
        <taxon>Pterygota</taxon>
        <taxon>Neoptera</taxon>
        <taxon>Endopterygota</taxon>
        <taxon>Coleoptera</taxon>
        <taxon>Polyphaga</taxon>
        <taxon>Elateriformia</taxon>
        <taxon>Buprestoidea</taxon>
        <taxon>Buprestidae</taxon>
        <taxon>Agrilinae</taxon>
        <taxon>Agrilus</taxon>
    </lineage>
</organism>
<feature type="region of interest" description="Disordered" evidence="3">
    <location>
        <begin position="622"/>
        <end position="653"/>
    </location>
</feature>
<dbReference type="Gene3D" id="2.120.10.80">
    <property type="entry name" value="Kelch-type beta propeller"/>
    <property type="match status" value="2"/>
</dbReference>
<dbReference type="CDD" id="cd18186">
    <property type="entry name" value="BTB_POZ_ZBTB_KLHL-like"/>
    <property type="match status" value="1"/>
</dbReference>
<dbReference type="RefSeq" id="XP_025837328.1">
    <property type="nucleotide sequence ID" value="XM_025981543.1"/>
</dbReference>
<dbReference type="PANTHER" id="PTHR22667:SF0">
    <property type="entry name" value="AT01380P-RELATED"/>
    <property type="match status" value="1"/>
</dbReference>
<dbReference type="Gene3D" id="1.20.5.190">
    <property type="match status" value="1"/>
</dbReference>
<keyword evidence="6" id="KW-1185">Reference proteome</keyword>
<feature type="compositionally biased region" description="Basic residues" evidence="3">
    <location>
        <begin position="61"/>
        <end position="73"/>
    </location>
</feature>
<dbReference type="PROSITE" id="PS50097">
    <property type="entry name" value="BTB"/>
    <property type="match status" value="1"/>
</dbReference>
<dbReference type="SMART" id="SM00015">
    <property type="entry name" value="IQ"/>
    <property type="match status" value="1"/>
</dbReference>
<sequence>MQKGINEVKGVNLGSSSDSDRLHLNHLDYLNLPPFYSTTARKQRNKRIRKGISVGNLINNFRHKPYRDRRKNSCQHTSDPEGETTSEDPENSHRKLSKRNFNLRSRGRLSNKCKKNLDKEKLVLLYSNRQADYCREGSGDAVPFRSKKYGNKSKEAKTCPKKFEMTNRSARKKSNEMNAVEAGAFPFKVTPSGNFKVNSQQVVFESQKLSVLVADPQHTKVNIHPETPSGPTSTLHDVEPSHNKVTHKNVMDSVGPFGGSLGSFIASTTPVRKEKESPEYEGKDTNEILDPELNLVRLGYSSGEPIDWAEVKLPDKTNLYLELYQRITNYTNADCIVYIDNEEFNCHLIVLQCYSQVFDSYIAVKKVELPSDKVSPGAFAFIYEWMLSGEPSYKELNRENVLEIFNAAKYLKIKDLMEQCWALIDNIEVFTEDTAFLLYADANDKNLHDVMELMLPRIQKFFLMLVSSQDWLDLEKEDIKAFLNSNYICVNCEMEVFMSAVRWLRHDWENRSDYILEIMECVRFGNIAPWQLIDIKRNPENPEFITLAQLPRICKMIDDGLAFVIIKYWYGQENDDFLHWNHILGLKEPPPRNWSGHDKTYFTYREFLIYLDQYRRNQMMEKTKPKPTKKFQAAIGDAKPTQSKSPDRIPPRVPTMDEFLSTRKMSKDKLAPVYQNMLPPNHPRKVTTGRCTPRGKMKFKIFPDNYMERHEAATKIQAAFRGYLARKTMRKYLSQLLNYRRIDNMQKKISLSTKHQTSQKKTKVNILEKFNNFRSRFNVSSQLKNAIVSSLLIPDKEAVLVFGGIDPHKTYGEGKNTGKDVYRYLPDENVWEHVGNLPEPRHHHGAAFLKGRVYICGGADPRDDDSRGRSIVVDTVWSFEPVTRCWYNEGSLIIPRKNFGLIAASNGIYAIGGQDKEGSDAFRTLALVERFKPEIGKWEELSPMQSPKMGVGCTKFKEYIWVAGGMSGSKRKPLSDVVECYDIQQDQWTEITRLRFPRCFGHLFASSNCLFIIGGAGKIDGSNKSTSVPTIDVLDPNVMEWHHLTDMSIPRHGHAIAYLGTQIFVIGGVTTLYMRALSNIECYCSQRGMWIRGIACLPLPLSGHAAVTLPPASLM</sequence>
<dbReference type="SMART" id="SM00225">
    <property type="entry name" value="BTB"/>
    <property type="match status" value="1"/>
</dbReference>
<dbReference type="Pfam" id="PF07707">
    <property type="entry name" value="BACK"/>
    <property type="match status" value="1"/>
</dbReference>
<dbReference type="SMART" id="SM00612">
    <property type="entry name" value="Kelch"/>
    <property type="match status" value="6"/>
</dbReference>
<dbReference type="InterPro" id="IPR000210">
    <property type="entry name" value="BTB/POZ_dom"/>
</dbReference>
<dbReference type="InterPro" id="IPR000048">
    <property type="entry name" value="IQ_motif_EF-hand-BS"/>
</dbReference>
<dbReference type="CDD" id="cd23767">
    <property type="entry name" value="IQCD"/>
    <property type="match status" value="1"/>
</dbReference>
<dbReference type="GO" id="GO:0003779">
    <property type="term" value="F:actin binding"/>
    <property type="evidence" value="ECO:0007669"/>
    <property type="project" value="UniProtKB-KW"/>
</dbReference>
<dbReference type="PROSITE" id="PS50096">
    <property type="entry name" value="IQ"/>
    <property type="match status" value="1"/>
</dbReference>
<dbReference type="InParanoid" id="A0A7F5RMS1"/>
<dbReference type="AlphaFoldDB" id="A0A7F5RMS1"/>
<dbReference type="InterPro" id="IPR011333">
    <property type="entry name" value="SKP1/BTB/POZ_sf"/>
</dbReference>
<keyword evidence="4" id="KW-1133">Transmembrane helix</keyword>